<accession>X1E7Q2</accession>
<feature type="non-terminal residue" evidence="1">
    <location>
        <position position="96"/>
    </location>
</feature>
<sequence>KDAVAAADFKKLKEEGEEKILAVRERLMNLDVEESFIEKILKDYPAQKIEEKIDLLMERRNIQSPAGWLWTALKNDYQDREQERYDEEPAEGSDNL</sequence>
<dbReference type="EMBL" id="BART01040367">
    <property type="protein sequence ID" value="GAH28602.1"/>
    <property type="molecule type" value="Genomic_DNA"/>
</dbReference>
<feature type="non-terminal residue" evidence="1">
    <location>
        <position position="1"/>
    </location>
</feature>
<protein>
    <submittedName>
        <fullName evidence="1">Uncharacterized protein</fullName>
    </submittedName>
</protein>
<name>X1E7Q2_9ZZZZ</name>
<proteinExistence type="predicted"/>
<organism evidence="1">
    <name type="scientific">marine sediment metagenome</name>
    <dbReference type="NCBI Taxonomy" id="412755"/>
    <lineage>
        <taxon>unclassified sequences</taxon>
        <taxon>metagenomes</taxon>
        <taxon>ecological metagenomes</taxon>
    </lineage>
</organism>
<reference evidence="1" key="1">
    <citation type="journal article" date="2014" name="Front. Microbiol.">
        <title>High frequency of phylogenetically diverse reductive dehalogenase-homologous genes in deep subseafloor sedimentary metagenomes.</title>
        <authorList>
            <person name="Kawai M."/>
            <person name="Futagami T."/>
            <person name="Toyoda A."/>
            <person name="Takaki Y."/>
            <person name="Nishi S."/>
            <person name="Hori S."/>
            <person name="Arai W."/>
            <person name="Tsubouchi T."/>
            <person name="Morono Y."/>
            <person name="Uchiyama I."/>
            <person name="Ito T."/>
            <person name="Fujiyama A."/>
            <person name="Inagaki F."/>
            <person name="Takami H."/>
        </authorList>
    </citation>
    <scope>NUCLEOTIDE SEQUENCE</scope>
    <source>
        <strain evidence="1">Expedition CK06-06</strain>
    </source>
</reference>
<dbReference type="AlphaFoldDB" id="X1E7Q2"/>
<gene>
    <name evidence="1" type="ORF">S01H4_65754</name>
</gene>
<comment type="caution">
    <text evidence="1">The sequence shown here is derived from an EMBL/GenBank/DDBJ whole genome shotgun (WGS) entry which is preliminary data.</text>
</comment>
<evidence type="ECO:0000313" key="1">
    <source>
        <dbReference type="EMBL" id="GAH28602.1"/>
    </source>
</evidence>